<sequence>MLNKCEIINFYVSWYKKMKISFHINSDILKDRLVFGEFYHLYFQLRNNDDLFRSYTRTTVYLIEIIRPEFNSEINLSLYFLFHLFHGTFLFRNSAIKISMVIYVRIVRRND</sequence>
<gene>
    <name evidence="1" type="ORF">g.47959</name>
</gene>
<name>A0A2S2R1Z4_9HEMI</name>
<dbReference type="AlphaFoldDB" id="A0A2S2R1Z4"/>
<accession>A0A2S2R1Z4</accession>
<dbReference type="EMBL" id="GGMS01014587">
    <property type="protein sequence ID" value="MBY83790.1"/>
    <property type="molecule type" value="Transcribed_RNA"/>
</dbReference>
<reference evidence="1" key="1">
    <citation type="submission" date="2018-04" db="EMBL/GenBank/DDBJ databases">
        <title>Transcriptome assembly of Sipha flava.</title>
        <authorList>
            <person name="Scully E.D."/>
            <person name="Geib S.M."/>
            <person name="Palmer N.A."/>
            <person name="Koch K."/>
            <person name="Bradshaw J."/>
            <person name="Heng-Moss T."/>
            <person name="Sarath G."/>
        </authorList>
    </citation>
    <scope>NUCLEOTIDE SEQUENCE</scope>
</reference>
<evidence type="ECO:0000313" key="1">
    <source>
        <dbReference type="EMBL" id="MBY83790.1"/>
    </source>
</evidence>
<organism evidence="1">
    <name type="scientific">Sipha flava</name>
    <name type="common">yellow sugarcane aphid</name>
    <dbReference type="NCBI Taxonomy" id="143950"/>
    <lineage>
        <taxon>Eukaryota</taxon>
        <taxon>Metazoa</taxon>
        <taxon>Ecdysozoa</taxon>
        <taxon>Arthropoda</taxon>
        <taxon>Hexapoda</taxon>
        <taxon>Insecta</taxon>
        <taxon>Pterygota</taxon>
        <taxon>Neoptera</taxon>
        <taxon>Paraneoptera</taxon>
        <taxon>Hemiptera</taxon>
        <taxon>Sternorrhyncha</taxon>
        <taxon>Aphidomorpha</taxon>
        <taxon>Aphidoidea</taxon>
        <taxon>Aphididae</taxon>
        <taxon>Sipha</taxon>
    </lineage>
</organism>
<protein>
    <submittedName>
        <fullName evidence="1">Uncharacterized protein</fullName>
    </submittedName>
</protein>
<proteinExistence type="predicted"/>